<dbReference type="AlphaFoldDB" id="A0A5Q4BW24"/>
<evidence type="ECO:0000313" key="3">
    <source>
        <dbReference type="EMBL" id="TQN70981.1"/>
    </source>
</evidence>
<keyword evidence="2" id="KW-0812">Transmembrane</keyword>
<feature type="transmembrane region" description="Helical" evidence="2">
    <location>
        <begin position="137"/>
        <end position="157"/>
    </location>
</feature>
<protein>
    <submittedName>
        <fullName evidence="3">Uncharacterized protein</fullName>
    </submittedName>
</protein>
<name>A0A5Q4BW24_9PEZI</name>
<feature type="transmembrane region" description="Helical" evidence="2">
    <location>
        <begin position="33"/>
        <end position="53"/>
    </location>
</feature>
<organism evidence="3 4">
    <name type="scientific">Colletotrichum shisoi</name>
    <dbReference type="NCBI Taxonomy" id="2078593"/>
    <lineage>
        <taxon>Eukaryota</taxon>
        <taxon>Fungi</taxon>
        <taxon>Dikarya</taxon>
        <taxon>Ascomycota</taxon>
        <taxon>Pezizomycotina</taxon>
        <taxon>Sordariomycetes</taxon>
        <taxon>Hypocreomycetidae</taxon>
        <taxon>Glomerellales</taxon>
        <taxon>Glomerellaceae</taxon>
        <taxon>Colletotrichum</taxon>
        <taxon>Colletotrichum destructivum species complex</taxon>
    </lineage>
</organism>
<comment type="caution">
    <text evidence="3">The sequence shown here is derived from an EMBL/GenBank/DDBJ whole genome shotgun (WGS) entry which is preliminary data.</text>
</comment>
<dbReference type="EMBL" id="PUHP01000319">
    <property type="protein sequence ID" value="TQN70981.1"/>
    <property type="molecule type" value="Genomic_DNA"/>
</dbReference>
<dbReference type="OrthoDB" id="4843010at2759"/>
<reference evidence="3 4" key="1">
    <citation type="journal article" date="2019" name="Sci. Rep.">
        <title>Colletotrichum shisoi sp. nov., an anthracnose pathogen of Perilla frutescens in Japan: molecular phylogenetic, morphological and genomic evidence.</title>
        <authorList>
            <person name="Gan P."/>
            <person name="Tsushima A."/>
            <person name="Hiroyama R."/>
            <person name="Narusaka M."/>
            <person name="Takano Y."/>
            <person name="Narusaka Y."/>
            <person name="Kawaradani M."/>
            <person name="Damm U."/>
            <person name="Shirasu K."/>
        </authorList>
    </citation>
    <scope>NUCLEOTIDE SEQUENCE [LARGE SCALE GENOMIC DNA]</scope>
    <source>
        <strain evidence="3 4">PG-2018a</strain>
    </source>
</reference>
<accession>A0A5Q4BW24</accession>
<feature type="compositionally biased region" description="Basic and acidic residues" evidence="1">
    <location>
        <begin position="179"/>
        <end position="188"/>
    </location>
</feature>
<keyword evidence="2" id="KW-0472">Membrane</keyword>
<evidence type="ECO:0000313" key="4">
    <source>
        <dbReference type="Proteomes" id="UP000326340"/>
    </source>
</evidence>
<keyword evidence="4" id="KW-1185">Reference proteome</keyword>
<gene>
    <name evidence="3" type="ORF">CSHISOI_03057</name>
</gene>
<feature type="transmembrane region" description="Helical" evidence="2">
    <location>
        <begin position="65"/>
        <end position="85"/>
    </location>
</feature>
<keyword evidence="2" id="KW-1133">Transmembrane helix</keyword>
<feature type="transmembrane region" description="Helical" evidence="2">
    <location>
        <begin position="97"/>
        <end position="117"/>
    </location>
</feature>
<proteinExistence type="predicted"/>
<dbReference type="Proteomes" id="UP000326340">
    <property type="component" value="Unassembled WGS sequence"/>
</dbReference>
<feature type="region of interest" description="Disordered" evidence="1">
    <location>
        <begin position="176"/>
        <end position="196"/>
    </location>
</feature>
<evidence type="ECO:0000256" key="1">
    <source>
        <dbReference type="SAM" id="MobiDB-lite"/>
    </source>
</evidence>
<evidence type="ECO:0000256" key="2">
    <source>
        <dbReference type="SAM" id="Phobius"/>
    </source>
</evidence>
<sequence>MPNGTAPQARSAPGLEMVEHELRRTNLYHSARGTVVMLVLLSMTASGMLAAALSKMRPGDLSHDAVVALAVILAVSQNATLLVFVRHRCINPPPAQVGRTVLFYYLMWIVMQAVGFVCVDHMWLSSWPEALKNLCSMWMLLSILTMGLWTVAIVSAASRRLGHQYPEFRAAPRRAPRRAPMERVETRRTAPAAVRAAGGEEAAGIIQPPPYAAVRDTKKGLA</sequence>